<dbReference type="EMBL" id="CP126114">
    <property type="protein sequence ID" value="WHY86059.1"/>
    <property type="molecule type" value="Genomic_DNA"/>
</dbReference>
<keyword evidence="2" id="KW-1185">Reference proteome</keyword>
<organism evidence="1 2">
    <name type="scientific">Neobacillus novalis</name>
    <dbReference type="NCBI Taxonomy" id="220687"/>
    <lineage>
        <taxon>Bacteria</taxon>
        <taxon>Bacillati</taxon>
        <taxon>Bacillota</taxon>
        <taxon>Bacilli</taxon>
        <taxon>Bacillales</taxon>
        <taxon>Bacillaceae</taxon>
        <taxon>Neobacillus</taxon>
    </lineage>
</organism>
<proteinExistence type="predicted"/>
<gene>
    <name evidence="1" type="ORF">QNH39_26385</name>
</gene>
<reference evidence="1" key="1">
    <citation type="submission" date="2023-05" db="EMBL/GenBank/DDBJ databases">
        <title>Comparative genomics of Bacillaceae isolates and their secondary metabolite potential.</title>
        <authorList>
            <person name="Song L."/>
            <person name="Nielsen L.J."/>
            <person name="Mohite O."/>
            <person name="Xu X."/>
            <person name="Weber T."/>
            <person name="Kovacs A.T."/>
        </authorList>
    </citation>
    <scope>NUCLEOTIDE SEQUENCE</scope>
    <source>
        <strain evidence="1">XLM17</strain>
    </source>
</reference>
<sequence>MHTRLVVVSPDVAFPDKIVPSTGTVSDFESSDALIEEADATYVMDRGYPSRKNLMDWQ</sequence>
<name>A0AA95MLA5_9BACI</name>
<evidence type="ECO:0000313" key="1">
    <source>
        <dbReference type="EMBL" id="WHY86059.1"/>
    </source>
</evidence>
<dbReference type="AlphaFoldDB" id="A0AA95MLA5"/>
<evidence type="ECO:0008006" key="3">
    <source>
        <dbReference type="Google" id="ProtNLM"/>
    </source>
</evidence>
<accession>A0AA95MLA5</accession>
<evidence type="ECO:0000313" key="2">
    <source>
        <dbReference type="Proteomes" id="UP001178288"/>
    </source>
</evidence>
<protein>
    <recommendedName>
        <fullName evidence="3">Transposase IS4-like domain-containing protein</fullName>
    </recommendedName>
</protein>
<dbReference type="Proteomes" id="UP001178288">
    <property type="component" value="Chromosome"/>
</dbReference>
<dbReference type="KEGG" id="nnv:QNH39_26385"/>